<gene>
    <name evidence="1" type="ORF">HPB47_027710</name>
</gene>
<reference evidence="1 2" key="1">
    <citation type="journal article" date="2020" name="Cell">
        <title>Large-Scale Comparative Analyses of Tick Genomes Elucidate Their Genetic Diversity and Vector Capacities.</title>
        <authorList>
            <consortium name="Tick Genome and Microbiome Consortium (TIGMIC)"/>
            <person name="Jia N."/>
            <person name="Wang J."/>
            <person name="Shi W."/>
            <person name="Du L."/>
            <person name="Sun Y."/>
            <person name="Zhan W."/>
            <person name="Jiang J.F."/>
            <person name="Wang Q."/>
            <person name="Zhang B."/>
            <person name="Ji P."/>
            <person name="Bell-Sakyi L."/>
            <person name="Cui X.M."/>
            <person name="Yuan T.T."/>
            <person name="Jiang B.G."/>
            <person name="Yang W.F."/>
            <person name="Lam T.T."/>
            <person name="Chang Q.C."/>
            <person name="Ding S.J."/>
            <person name="Wang X.J."/>
            <person name="Zhu J.G."/>
            <person name="Ruan X.D."/>
            <person name="Zhao L."/>
            <person name="Wei J.T."/>
            <person name="Ye R.Z."/>
            <person name="Que T.C."/>
            <person name="Du C.H."/>
            <person name="Zhou Y.H."/>
            <person name="Cheng J.X."/>
            <person name="Dai P.F."/>
            <person name="Guo W.B."/>
            <person name="Han X.H."/>
            <person name="Huang E.J."/>
            <person name="Li L.F."/>
            <person name="Wei W."/>
            <person name="Gao Y.C."/>
            <person name="Liu J.Z."/>
            <person name="Shao H.Z."/>
            <person name="Wang X."/>
            <person name="Wang C.C."/>
            <person name="Yang T.C."/>
            <person name="Huo Q.B."/>
            <person name="Li W."/>
            <person name="Chen H.Y."/>
            <person name="Chen S.E."/>
            <person name="Zhou L.G."/>
            <person name="Ni X.B."/>
            <person name="Tian J.H."/>
            <person name="Sheng Y."/>
            <person name="Liu T."/>
            <person name="Pan Y.S."/>
            <person name="Xia L.Y."/>
            <person name="Li J."/>
            <person name="Zhao F."/>
            <person name="Cao W.C."/>
        </authorList>
    </citation>
    <scope>NUCLEOTIDE SEQUENCE [LARGE SCALE GENOMIC DNA]</scope>
    <source>
        <strain evidence="1">Iper-2018</strain>
    </source>
</reference>
<keyword evidence="2" id="KW-1185">Reference proteome</keyword>
<protein>
    <submittedName>
        <fullName evidence="1">Uncharacterized protein</fullName>
    </submittedName>
</protein>
<organism evidence="1 2">
    <name type="scientific">Ixodes persulcatus</name>
    <name type="common">Taiga tick</name>
    <dbReference type="NCBI Taxonomy" id="34615"/>
    <lineage>
        <taxon>Eukaryota</taxon>
        <taxon>Metazoa</taxon>
        <taxon>Ecdysozoa</taxon>
        <taxon>Arthropoda</taxon>
        <taxon>Chelicerata</taxon>
        <taxon>Arachnida</taxon>
        <taxon>Acari</taxon>
        <taxon>Parasitiformes</taxon>
        <taxon>Ixodida</taxon>
        <taxon>Ixodoidea</taxon>
        <taxon>Ixodidae</taxon>
        <taxon>Ixodinae</taxon>
        <taxon>Ixodes</taxon>
    </lineage>
</organism>
<accession>A0AC60PV49</accession>
<comment type="caution">
    <text evidence="1">The sequence shown here is derived from an EMBL/GenBank/DDBJ whole genome shotgun (WGS) entry which is preliminary data.</text>
</comment>
<evidence type="ECO:0000313" key="1">
    <source>
        <dbReference type="EMBL" id="KAG0425080.1"/>
    </source>
</evidence>
<dbReference type="Proteomes" id="UP000805193">
    <property type="component" value="Unassembled WGS sequence"/>
</dbReference>
<dbReference type="EMBL" id="JABSTQ010009892">
    <property type="protein sequence ID" value="KAG0425080.1"/>
    <property type="molecule type" value="Genomic_DNA"/>
</dbReference>
<sequence>MGNYSCPKQKQQAGVPQGGIHSPTLFKLALKNLPGQLERIPDLKSALYADDITLWCNRGSPAHQEKTIKEGLDTIQAYAKAIGLRALPWRQAGANPESAPSRRASYRSRRLSGTAQIGSSEPCPVRASQVYRTKSTVRGSTPRPAETPGTRNARDKHTPRSNGRRQRLLDIAYEESLRLVPPKKEIPLPARFNRGLKST</sequence>
<proteinExistence type="predicted"/>
<evidence type="ECO:0000313" key="2">
    <source>
        <dbReference type="Proteomes" id="UP000805193"/>
    </source>
</evidence>
<name>A0AC60PV49_IXOPE</name>